<keyword evidence="8" id="KW-1185">Reference proteome</keyword>
<feature type="region of interest" description="Disordered" evidence="5">
    <location>
        <begin position="1"/>
        <end position="52"/>
    </location>
</feature>
<dbReference type="PANTHER" id="PTHR11662:SF399">
    <property type="entry name" value="FI19708P1-RELATED"/>
    <property type="match status" value="1"/>
</dbReference>
<evidence type="ECO:0000256" key="6">
    <source>
        <dbReference type="SAM" id="Phobius"/>
    </source>
</evidence>
<evidence type="ECO:0000256" key="3">
    <source>
        <dbReference type="ARBA" id="ARBA00022989"/>
    </source>
</evidence>
<feature type="transmembrane region" description="Helical" evidence="6">
    <location>
        <begin position="363"/>
        <end position="384"/>
    </location>
</feature>
<accession>A0ABQ9G2V2</accession>
<feature type="compositionally biased region" description="Low complexity" evidence="5">
    <location>
        <begin position="25"/>
        <end position="35"/>
    </location>
</feature>
<evidence type="ECO:0000313" key="7">
    <source>
        <dbReference type="EMBL" id="KAJ8322320.1"/>
    </source>
</evidence>
<comment type="subcellular location">
    <subcellularLocation>
        <location evidence="1">Membrane</location>
        <topology evidence="1">Multi-pass membrane protein</topology>
    </subcellularLocation>
</comment>
<sequence length="531" mass="60461">MAEISEKGHEHEKYEEKQDSQNVESDSQNQYSSDSQNRESPPYDVDSLPQSASSWRRENIEEMKINIDESTYSSSDLVIFITEKLLKDKKFPGAKLVSKLASAIESLEVYRHLDCPFDQLGMENFKNAGKWFTENLLKCIDKRENGQSVSEAMYQQLFMSYLQLFNIKCDVFPAKRSMKIRGKEITGTPDLLIESVNTSITTEEDRECAAIDVKTLVVCEVKKECRRRFSSPVATTQNSLPNGLIGQNCCELLLYHPLSMSKDHIIGMVVEQTHKKYQKVYKSRGWPRSTGNMLLICKTWSRKTESAMIDNSESLKNSRLFGDLYIREIGNLYSFSIDTRSIYKDDFEKKTIPWKQIMTSFPVYAFIIMVFASDWGFLFLSTFVPSFLSDVFQFGSQNGLYYLTKLVSNEWFDFIVAVYFNSCCNFSRRTGMIGFSFAGFLENALDIDPQYASIIFGLGNVGGGLGGYLSSVVVGSLTVNHTLEEWQMCFYIAAAVEISGALFYLKIPPMLSFAKEFTNFRFGDISISVSN</sequence>
<dbReference type="SUPFAM" id="SSF103473">
    <property type="entry name" value="MFS general substrate transporter"/>
    <property type="match status" value="1"/>
</dbReference>
<dbReference type="PANTHER" id="PTHR11662">
    <property type="entry name" value="SOLUTE CARRIER FAMILY 17"/>
    <property type="match status" value="1"/>
</dbReference>
<dbReference type="Proteomes" id="UP001217089">
    <property type="component" value="Unassembled WGS sequence"/>
</dbReference>
<dbReference type="EMBL" id="JARBDR010000018">
    <property type="protein sequence ID" value="KAJ8322320.1"/>
    <property type="molecule type" value="Genomic_DNA"/>
</dbReference>
<keyword evidence="4 6" id="KW-0472">Membrane</keyword>
<protein>
    <submittedName>
        <fullName evidence="7">Uncharacterized protein</fullName>
    </submittedName>
</protein>
<organism evidence="7 8">
    <name type="scientific">Tegillarca granosa</name>
    <name type="common">Malaysian cockle</name>
    <name type="synonym">Anadara granosa</name>
    <dbReference type="NCBI Taxonomy" id="220873"/>
    <lineage>
        <taxon>Eukaryota</taxon>
        <taxon>Metazoa</taxon>
        <taxon>Spiralia</taxon>
        <taxon>Lophotrochozoa</taxon>
        <taxon>Mollusca</taxon>
        <taxon>Bivalvia</taxon>
        <taxon>Autobranchia</taxon>
        <taxon>Pteriomorphia</taxon>
        <taxon>Arcoida</taxon>
        <taxon>Arcoidea</taxon>
        <taxon>Arcidae</taxon>
        <taxon>Tegillarca</taxon>
    </lineage>
</organism>
<feature type="transmembrane region" description="Helical" evidence="6">
    <location>
        <begin position="451"/>
        <end position="477"/>
    </location>
</feature>
<keyword evidence="2 6" id="KW-0812">Transmembrane</keyword>
<reference evidence="7 8" key="1">
    <citation type="submission" date="2022-12" db="EMBL/GenBank/DDBJ databases">
        <title>Chromosome-level genome of Tegillarca granosa.</title>
        <authorList>
            <person name="Kim J."/>
        </authorList>
    </citation>
    <scope>NUCLEOTIDE SEQUENCE [LARGE SCALE GENOMIC DNA]</scope>
    <source>
        <strain evidence="7">Teg-2019</strain>
        <tissue evidence="7">Adductor muscle</tissue>
    </source>
</reference>
<evidence type="ECO:0000256" key="5">
    <source>
        <dbReference type="SAM" id="MobiDB-lite"/>
    </source>
</evidence>
<evidence type="ECO:0000256" key="4">
    <source>
        <dbReference type="ARBA" id="ARBA00023136"/>
    </source>
</evidence>
<feature type="compositionally biased region" description="Basic and acidic residues" evidence="5">
    <location>
        <begin position="1"/>
        <end position="19"/>
    </location>
</feature>
<proteinExistence type="predicted"/>
<evidence type="ECO:0000256" key="2">
    <source>
        <dbReference type="ARBA" id="ARBA00022692"/>
    </source>
</evidence>
<evidence type="ECO:0000313" key="8">
    <source>
        <dbReference type="Proteomes" id="UP001217089"/>
    </source>
</evidence>
<gene>
    <name evidence="7" type="ORF">KUTeg_000791</name>
</gene>
<comment type="caution">
    <text evidence="7">The sequence shown here is derived from an EMBL/GenBank/DDBJ whole genome shotgun (WGS) entry which is preliminary data.</text>
</comment>
<keyword evidence="3 6" id="KW-1133">Transmembrane helix</keyword>
<dbReference type="InterPro" id="IPR050382">
    <property type="entry name" value="MFS_Na/Anion_cotransporter"/>
</dbReference>
<name>A0ABQ9G2V2_TEGGR</name>
<dbReference type="InterPro" id="IPR036259">
    <property type="entry name" value="MFS_trans_sf"/>
</dbReference>
<feature type="transmembrane region" description="Helical" evidence="6">
    <location>
        <begin position="489"/>
        <end position="507"/>
    </location>
</feature>
<evidence type="ECO:0000256" key="1">
    <source>
        <dbReference type="ARBA" id="ARBA00004141"/>
    </source>
</evidence>